<dbReference type="PANTHER" id="PTHR11908">
    <property type="entry name" value="XANTHINE DEHYDROGENASE"/>
    <property type="match status" value="1"/>
</dbReference>
<dbReference type="Proteomes" id="UP000194860">
    <property type="component" value="Unassembled WGS sequence"/>
</dbReference>
<evidence type="ECO:0000313" key="4">
    <source>
        <dbReference type="EMBL" id="OTY26774.1"/>
    </source>
</evidence>
<dbReference type="EMBL" id="NFDG01000038">
    <property type="protein sequence ID" value="OTY26774.1"/>
    <property type="molecule type" value="Genomic_DNA"/>
</dbReference>
<sequence>MNTKPLRKEDNRFITGKGRYVCDINLSDMHYVTFVRSTVPHAFIEEIDKTDALIEGVIGIFTSEELDPNLGEISIVWPVENLKNPGHPLLAKEKVRFVGEPIVIIIAISREIALLAASKVKVRYKKLKAITNLLEAIDNKDVSVHENIKENVAYNIKKTFGNKKEIENAVHSFEQRIIIPRVAPLPMETRGVVTYYDEYQDTLTMWTSTQLPHALRLSLSIALGHPENRLYVKCPDVGGAFGSKMNVYREEVLLAYFAKKIKRPLKFIETRNENFCTTTHGRDQIHDVKVYYNPAGKILGIDLLLHANMGAYLQVATPGMPIYTSKMLSGCYNIPYINVDIKAYYTNQVAIDAYRGAGRPEAIYLLERIIDIIALKCGINPVEIRMRNFIKSYEFPKSVVTGLTYDSGDYHKSLIKLIKISEYEKWKKEQLMRRENKSNYQLGIGLSSYVEFCGTGPSKEHKAIGLMTSGFESAVVRIHPLGTVTVISGSCPAGQGHETAWSLIVSQELGINFEDIEVITGETSNVPWGGGTYGSRSAAVGGSAIYKACQQIINKSKIYLSAIWDKDIRSIQFEKGLFFINEKQTMRIEEVTQKLYLAHDLPEGVDPGLEATVFFEPSSLTFPFGSHLCIVEINILTGEPKILEYFAVDDCGHILHEELVEGQIKGGIVQGMGQALLEEVCNDEDNEVPFSQSFRTYQLPRAMDIPKITLEKTITPSPVNPLKVKGVGEAGTIGSPPAIINAIVDAISIFGIEHIDMPATSDKIWSLIQEANNGGIHGT</sequence>
<dbReference type="RefSeq" id="WP_088031206.1">
    <property type="nucleotide sequence ID" value="NZ_NFDG01000038.1"/>
</dbReference>
<evidence type="ECO:0000259" key="3">
    <source>
        <dbReference type="SMART" id="SM01008"/>
    </source>
</evidence>
<accession>A0A243ALF4</accession>
<feature type="domain" description="Aldehyde oxidase/xanthine dehydrogenase a/b hammerhead" evidence="3">
    <location>
        <begin position="15"/>
        <end position="128"/>
    </location>
</feature>
<dbReference type="Pfam" id="PF20256">
    <property type="entry name" value="MoCoBD_2"/>
    <property type="match status" value="1"/>
</dbReference>
<dbReference type="AlphaFoldDB" id="A0A243ALF4"/>
<dbReference type="SMART" id="SM01008">
    <property type="entry name" value="Ald_Xan_dh_C"/>
    <property type="match status" value="1"/>
</dbReference>
<evidence type="ECO:0000313" key="5">
    <source>
        <dbReference type="Proteomes" id="UP000194860"/>
    </source>
</evidence>
<comment type="caution">
    <text evidence="4">The sequence shown here is derived from an EMBL/GenBank/DDBJ whole genome shotgun (WGS) entry which is preliminary data.</text>
</comment>
<dbReference type="InterPro" id="IPR036856">
    <property type="entry name" value="Ald_Oxase/Xan_DH_a/b_sf"/>
</dbReference>
<organism evidence="4 5">
    <name type="scientific">Bacillus thuringiensis serovar navarrensis</name>
    <dbReference type="NCBI Taxonomy" id="339658"/>
    <lineage>
        <taxon>Bacteria</taxon>
        <taxon>Bacillati</taxon>
        <taxon>Bacillota</taxon>
        <taxon>Bacilli</taxon>
        <taxon>Bacillales</taxon>
        <taxon>Bacillaceae</taxon>
        <taxon>Bacillus</taxon>
        <taxon>Bacillus cereus group</taxon>
    </lineage>
</organism>
<dbReference type="InterPro" id="IPR037165">
    <property type="entry name" value="AldOxase/xan_DH_Mopterin-bd_sf"/>
</dbReference>
<dbReference type="Gene3D" id="3.90.1170.50">
    <property type="entry name" value="Aldehyde oxidase/xanthine dehydrogenase, a/b hammerhead"/>
    <property type="match status" value="1"/>
</dbReference>
<proteinExistence type="predicted"/>
<dbReference type="InterPro" id="IPR008274">
    <property type="entry name" value="AldOxase/xan_DH_MoCoBD1"/>
</dbReference>
<dbReference type="InterPro" id="IPR016208">
    <property type="entry name" value="Ald_Oxase/xanthine_DH-like"/>
</dbReference>
<dbReference type="InterPro" id="IPR000674">
    <property type="entry name" value="Ald_Oxase/Xan_DH_a/b"/>
</dbReference>
<dbReference type="InterPro" id="IPR046867">
    <property type="entry name" value="AldOxase/xan_DH_MoCoBD2"/>
</dbReference>
<dbReference type="GO" id="GO:0005506">
    <property type="term" value="F:iron ion binding"/>
    <property type="evidence" value="ECO:0007669"/>
    <property type="project" value="InterPro"/>
</dbReference>
<reference evidence="4 5" key="1">
    <citation type="submission" date="2016-10" db="EMBL/GenBank/DDBJ databases">
        <title>Comparative genomics of Bacillus thuringiensis reveals a path to pathogens against multiple invertebrate hosts.</title>
        <authorList>
            <person name="Zheng J."/>
            <person name="Gao Q."/>
            <person name="Liu H."/>
            <person name="Peng D."/>
            <person name="Ruan L."/>
            <person name="Sun M."/>
        </authorList>
    </citation>
    <scope>NUCLEOTIDE SEQUENCE [LARGE SCALE GENOMIC DNA]</scope>
    <source>
        <strain evidence="4">BGSC 4BM1</strain>
    </source>
</reference>
<dbReference type="Gene3D" id="3.30.365.10">
    <property type="entry name" value="Aldehyde oxidase/xanthine dehydrogenase, molybdopterin binding domain"/>
    <property type="match status" value="4"/>
</dbReference>
<dbReference type="PANTHER" id="PTHR11908:SF132">
    <property type="entry name" value="ALDEHYDE OXIDASE 1-RELATED"/>
    <property type="match status" value="1"/>
</dbReference>
<name>A0A243ALF4_BACTU</name>
<protein>
    <recommendedName>
        <fullName evidence="3">Aldehyde oxidase/xanthine dehydrogenase a/b hammerhead domain-containing protein</fullName>
    </recommendedName>
</protein>
<dbReference type="Pfam" id="PF01315">
    <property type="entry name" value="Ald_Xan_dh_C"/>
    <property type="match status" value="1"/>
</dbReference>
<dbReference type="Pfam" id="PF02738">
    <property type="entry name" value="MoCoBD_1"/>
    <property type="match status" value="1"/>
</dbReference>
<evidence type="ECO:0000256" key="1">
    <source>
        <dbReference type="ARBA" id="ARBA00022505"/>
    </source>
</evidence>
<keyword evidence="1" id="KW-0500">Molybdenum</keyword>
<dbReference type="GO" id="GO:0016491">
    <property type="term" value="F:oxidoreductase activity"/>
    <property type="evidence" value="ECO:0007669"/>
    <property type="project" value="UniProtKB-KW"/>
</dbReference>
<keyword evidence="2" id="KW-0560">Oxidoreductase</keyword>
<gene>
    <name evidence="4" type="ORF">BK732_05375</name>
</gene>
<dbReference type="SUPFAM" id="SSF54665">
    <property type="entry name" value="CO dehydrogenase molybdoprotein N-domain-like"/>
    <property type="match status" value="1"/>
</dbReference>
<dbReference type="SUPFAM" id="SSF56003">
    <property type="entry name" value="Molybdenum cofactor-binding domain"/>
    <property type="match status" value="1"/>
</dbReference>
<evidence type="ECO:0000256" key="2">
    <source>
        <dbReference type="ARBA" id="ARBA00023002"/>
    </source>
</evidence>